<evidence type="ECO:0000256" key="1">
    <source>
        <dbReference type="SAM" id="MobiDB-lite"/>
    </source>
</evidence>
<dbReference type="EMBL" id="LR536452">
    <property type="protein sequence ID" value="VFU17775.1"/>
    <property type="molecule type" value="Genomic_DNA"/>
</dbReference>
<proteinExistence type="predicted"/>
<feature type="compositionally biased region" description="Polar residues" evidence="1">
    <location>
        <begin position="212"/>
        <end position="226"/>
    </location>
</feature>
<evidence type="ECO:0000313" key="3">
    <source>
        <dbReference type="Proteomes" id="UP000294360"/>
    </source>
</evidence>
<reference evidence="2 3" key="1">
    <citation type="submission" date="2019-03" db="EMBL/GenBank/DDBJ databases">
        <authorList>
            <person name="Kox A.R. M."/>
        </authorList>
    </citation>
    <scope>NUCLEOTIDE SEQUENCE [LARGE SCALE GENOMIC DNA]</scope>
    <source>
        <strain evidence="2">MTUNDRAET4 annotated genome</strain>
        <plasmid evidence="3">3</plasmid>
    </source>
</reference>
<organism evidence="2 3">
    <name type="scientific">Methylocella tundrae</name>
    <dbReference type="NCBI Taxonomy" id="227605"/>
    <lineage>
        <taxon>Bacteria</taxon>
        <taxon>Pseudomonadati</taxon>
        <taxon>Pseudomonadota</taxon>
        <taxon>Alphaproteobacteria</taxon>
        <taxon>Hyphomicrobiales</taxon>
        <taxon>Beijerinckiaceae</taxon>
        <taxon>Methylocella</taxon>
    </lineage>
</organism>
<dbReference type="KEGG" id="mtun:MTUNDRAET4_0258.2"/>
<accession>A0A4U8Z818</accession>
<gene>
    <name evidence="2" type="ORF">MTUNDRAET4_0258</name>
</gene>
<feature type="region of interest" description="Disordered" evidence="1">
    <location>
        <begin position="126"/>
        <end position="161"/>
    </location>
</feature>
<name>A0A4U8Z818_METTU</name>
<feature type="region of interest" description="Disordered" evidence="1">
    <location>
        <begin position="24"/>
        <end position="44"/>
    </location>
</feature>
<dbReference type="AlphaFoldDB" id="A0A4U8Z818"/>
<keyword evidence="2" id="KW-0614">Plasmid</keyword>
<dbReference type="Proteomes" id="UP000294360">
    <property type="component" value="Plasmid 3"/>
</dbReference>
<sequence>MMDDSLKPSGAPAVWGKDASLKSFAKDAPTAQNRVAPEPSRNNHQFDLAAAKGKVGGAAQIPTLNPAASSTAIWTMTKRPKGPQPDLEPGAFHRDTINCKAIWRQAGALKLLTHSQLLRRISKSVPANRSKYESEPILDENPGSIRSGNQQSVRRRARHGSDQVCAWTPRRTGFGLSSAWERVPMPHFRPHGISMAGLCSGSRSLNGFGKISPNSNATTSSRSARPSGNRGFRRRPYNA</sequence>
<protein>
    <submittedName>
        <fullName evidence="2">Uncharacterized protein</fullName>
    </submittedName>
</protein>
<evidence type="ECO:0000313" key="2">
    <source>
        <dbReference type="EMBL" id="VFU17775.1"/>
    </source>
</evidence>
<geneLocation type="plasmid" evidence="2 3">
    <name>3</name>
</geneLocation>
<feature type="region of interest" description="Disordered" evidence="1">
    <location>
        <begin position="209"/>
        <end position="239"/>
    </location>
</feature>